<dbReference type="Pfam" id="PF01535">
    <property type="entry name" value="PPR"/>
    <property type="match status" value="2"/>
</dbReference>
<dbReference type="Gene3D" id="1.25.40.10">
    <property type="entry name" value="Tetratricopeptide repeat domain"/>
    <property type="match status" value="5"/>
</dbReference>
<dbReference type="PANTHER" id="PTHR47941">
    <property type="entry name" value="PENTATRICOPEPTIDE REPEAT-CONTAINING PROTEIN 3, MITOCHONDRIAL"/>
    <property type="match status" value="1"/>
</dbReference>
<dbReference type="SUPFAM" id="SSF81901">
    <property type="entry name" value="HCP-like"/>
    <property type="match status" value="1"/>
</dbReference>
<evidence type="ECO:0008006" key="6">
    <source>
        <dbReference type="Google" id="ProtNLM"/>
    </source>
</evidence>
<reference evidence="4" key="1">
    <citation type="submission" date="2020-03" db="EMBL/GenBank/DDBJ databases">
        <title>A high-quality chromosome-level genome assembly of a woody plant with both climbing and erect habits, Rhamnella rubrinervis.</title>
        <authorList>
            <person name="Lu Z."/>
            <person name="Yang Y."/>
            <person name="Zhu X."/>
            <person name="Sun Y."/>
        </authorList>
    </citation>
    <scope>NUCLEOTIDE SEQUENCE</scope>
    <source>
        <strain evidence="4">BYM</strain>
        <tissue evidence="4">Leaf</tissue>
    </source>
</reference>
<evidence type="ECO:0000256" key="3">
    <source>
        <dbReference type="PROSITE-ProRule" id="PRU00708"/>
    </source>
</evidence>
<dbReference type="NCBIfam" id="TIGR00756">
    <property type="entry name" value="PPR"/>
    <property type="match status" value="6"/>
</dbReference>
<evidence type="ECO:0000256" key="1">
    <source>
        <dbReference type="ARBA" id="ARBA00007626"/>
    </source>
</evidence>
<dbReference type="AlphaFoldDB" id="A0A8K0HLY3"/>
<keyword evidence="2" id="KW-0677">Repeat</keyword>
<keyword evidence="5" id="KW-1185">Reference proteome</keyword>
<dbReference type="EMBL" id="VOIH02000002">
    <property type="protein sequence ID" value="KAF3454003.1"/>
    <property type="molecule type" value="Genomic_DNA"/>
</dbReference>
<comment type="caution">
    <text evidence="4">The sequence shown here is derived from an EMBL/GenBank/DDBJ whole genome shotgun (WGS) entry which is preliminary data.</text>
</comment>
<feature type="repeat" description="PPR" evidence="3">
    <location>
        <begin position="227"/>
        <end position="261"/>
    </location>
</feature>
<protein>
    <recommendedName>
        <fullName evidence="6">Pentatricopeptide repeat-containing protein</fullName>
    </recommendedName>
</protein>
<feature type="repeat" description="PPR" evidence="3">
    <location>
        <begin position="555"/>
        <end position="589"/>
    </location>
</feature>
<proteinExistence type="inferred from homology"/>
<dbReference type="Proteomes" id="UP000796880">
    <property type="component" value="Unassembled WGS sequence"/>
</dbReference>
<feature type="repeat" description="PPR" evidence="3">
    <location>
        <begin position="191"/>
        <end position="226"/>
    </location>
</feature>
<feature type="repeat" description="PPR" evidence="3">
    <location>
        <begin position="297"/>
        <end position="331"/>
    </location>
</feature>
<evidence type="ECO:0000256" key="2">
    <source>
        <dbReference type="ARBA" id="ARBA00022737"/>
    </source>
</evidence>
<dbReference type="Pfam" id="PF12854">
    <property type="entry name" value="PPR_1"/>
    <property type="match status" value="2"/>
</dbReference>
<dbReference type="InterPro" id="IPR011990">
    <property type="entry name" value="TPR-like_helical_dom_sf"/>
</dbReference>
<sequence length="590" mass="66700">MHVFLRTRRKITSSSALPLDQPNSSVSVIANDHESLLLSSVDQLIRRGLLSTAQQLIKRIIANSSSLSDAVSVFEFADVRGVELDLGSYGVLIRKLVSSGQHQLAEHIYRECICRREVDPDPSMLNSMVLCFSKLGKLETAIIHLDRIFLMNSVPCTAACNTLLRELCSQGMILEAFDCFVRISDAGLFLGFWSFNVLIDGLCNRGYMDEALQMYDIMSNRNGCLPTVHLYKTLFYGLCKRGQVLEAELLFMEMESKGLYIDKVMYTTLINGYCKNKKMEMAMRVFLRMLKTGCEPDICTCNTLIQGYMKLHLYDKGRAIFKQMTEWGMQPDVSTYGIMINENCKKGKIDYALNRLSEVDELLKSMMDGGVVPDHVLFLILAKKFPKDHLLQLALMILQAIAKNGCGFDLSRLSYSASLSPSRDQEQEIHILLEEISRRNLNLAVVAFSVCINALTMGGKIEIALICLDRMLNLGCRPSLFTYNSLIKCLCQEGLFEDAKSLIDFMKSQGIVPDHATYLIMINEYCKRGCLSRKKRILEAEDNFKKMLEAGVDPDEVVYLTMINGYLKNGRAVEAHRLFDNMVENSIRQV</sequence>
<feature type="repeat" description="PPR" evidence="3">
    <location>
        <begin position="479"/>
        <end position="513"/>
    </location>
</feature>
<dbReference type="InterPro" id="IPR002885">
    <property type="entry name" value="PPR_rpt"/>
</dbReference>
<name>A0A8K0HLY3_9ROSA</name>
<dbReference type="Pfam" id="PF13041">
    <property type="entry name" value="PPR_2"/>
    <property type="match status" value="3"/>
</dbReference>
<dbReference type="OrthoDB" id="185373at2759"/>
<accession>A0A8K0HLY3</accession>
<evidence type="ECO:0000313" key="4">
    <source>
        <dbReference type="EMBL" id="KAF3454003.1"/>
    </source>
</evidence>
<feature type="repeat" description="PPR" evidence="3">
    <location>
        <begin position="262"/>
        <end position="296"/>
    </location>
</feature>
<comment type="similarity">
    <text evidence="1">Belongs to the PPR family. P subfamily.</text>
</comment>
<evidence type="ECO:0000313" key="5">
    <source>
        <dbReference type="Proteomes" id="UP000796880"/>
    </source>
</evidence>
<gene>
    <name evidence="4" type="ORF">FNV43_RR04446</name>
</gene>
<dbReference type="PROSITE" id="PS51375">
    <property type="entry name" value="PPR"/>
    <property type="match status" value="6"/>
</dbReference>
<organism evidence="4 5">
    <name type="scientific">Rhamnella rubrinervis</name>
    <dbReference type="NCBI Taxonomy" id="2594499"/>
    <lineage>
        <taxon>Eukaryota</taxon>
        <taxon>Viridiplantae</taxon>
        <taxon>Streptophyta</taxon>
        <taxon>Embryophyta</taxon>
        <taxon>Tracheophyta</taxon>
        <taxon>Spermatophyta</taxon>
        <taxon>Magnoliopsida</taxon>
        <taxon>eudicotyledons</taxon>
        <taxon>Gunneridae</taxon>
        <taxon>Pentapetalae</taxon>
        <taxon>rosids</taxon>
        <taxon>fabids</taxon>
        <taxon>Rosales</taxon>
        <taxon>Rhamnaceae</taxon>
        <taxon>rhamnoid group</taxon>
        <taxon>Rhamneae</taxon>
        <taxon>Rhamnella</taxon>
    </lineage>
</organism>